<comment type="similarity">
    <text evidence="2">Belongs to the COMM domain-containing protein 5 family.</text>
</comment>
<dbReference type="OrthoDB" id="203754at2759"/>
<dbReference type="InterPro" id="IPR017920">
    <property type="entry name" value="COMM"/>
</dbReference>
<proteinExistence type="inferred from homology"/>
<feature type="domain" description="COMM" evidence="3">
    <location>
        <begin position="128"/>
        <end position="192"/>
    </location>
</feature>
<sequence>MNCSSNLLFVTVPKSVEQLSKQLQSKIVDPLILQTLIDFSNRYWNGEEICREEWESLLKNSYLPLTIFENLFSGVLILTLAVFQIPEKLFTPELVCAELIAFGLAVEQAEQITQLKATSNFKIPKLPKLNDVKWRIDVTISTSNVSRILEPWILMELNLESGDQKTIHFPLAQFHSLRYQVASCLNQFTKLPV</sequence>
<name>A0A8J2WC97_9CRUS</name>
<organism evidence="4 5">
    <name type="scientific">Daphnia galeata</name>
    <dbReference type="NCBI Taxonomy" id="27404"/>
    <lineage>
        <taxon>Eukaryota</taxon>
        <taxon>Metazoa</taxon>
        <taxon>Ecdysozoa</taxon>
        <taxon>Arthropoda</taxon>
        <taxon>Crustacea</taxon>
        <taxon>Branchiopoda</taxon>
        <taxon>Diplostraca</taxon>
        <taxon>Cladocera</taxon>
        <taxon>Anomopoda</taxon>
        <taxon>Daphniidae</taxon>
        <taxon>Daphnia</taxon>
    </lineage>
</organism>
<reference evidence="4" key="1">
    <citation type="submission" date="2021-11" db="EMBL/GenBank/DDBJ databases">
        <authorList>
            <person name="Schell T."/>
        </authorList>
    </citation>
    <scope>NUCLEOTIDE SEQUENCE</scope>
    <source>
        <strain evidence="4">M5</strain>
    </source>
</reference>
<dbReference type="InterPro" id="IPR037357">
    <property type="entry name" value="COMMD5"/>
</dbReference>
<dbReference type="Pfam" id="PF07258">
    <property type="entry name" value="COMM_domain"/>
    <property type="match status" value="1"/>
</dbReference>
<evidence type="ECO:0000313" key="5">
    <source>
        <dbReference type="Proteomes" id="UP000789390"/>
    </source>
</evidence>
<evidence type="ECO:0000313" key="4">
    <source>
        <dbReference type="EMBL" id="CAH0101044.1"/>
    </source>
</evidence>
<dbReference type="GO" id="GO:0005634">
    <property type="term" value="C:nucleus"/>
    <property type="evidence" value="ECO:0007669"/>
    <property type="project" value="TreeGrafter"/>
</dbReference>
<evidence type="ECO:0000256" key="2">
    <source>
        <dbReference type="ARBA" id="ARBA00093452"/>
    </source>
</evidence>
<keyword evidence="5" id="KW-1185">Reference proteome</keyword>
<dbReference type="PANTHER" id="PTHR15666:SF1">
    <property type="entry name" value="COMM DOMAIN-CONTAINING PROTEIN 5"/>
    <property type="match status" value="1"/>
</dbReference>
<dbReference type="PROSITE" id="PS51269">
    <property type="entry name" value="COMM"/>
    <property type="match status" value="1"/>
</dbReference>
<protein>
    <recommendedName>
        <fullName evidence="1">COMM domain-containing protein 5</fullName>
    </recommendedName>
</protein>
<dbReference type="PANTHER" id="PTHR15666">
    <property type="entry name" value="COMM DOMAIN CONTAINING PROTEIN 5"/>
    <property type="match status" value="1"/>
</dbReference>
<comment type="caution">
    <text evidence="4">The sequence shown here is derived from an EMBL/GenBank/DDBJ whole genome shotgun (WGS) entry which is preliminary data.</text>
</comment>
<evidence type="ECO:0000259" key="3">
    <source>
        <dbReference type="PROSITE" id="PS51269"/>
    </source>
</evidence>
<evidence type="ECO:0000256" key="1">
    <source>
        <dbReference type="ARBA" id="ARBA00016556"/>
    </source>
</evidence>
<gene>
    <name evidence="4" type="ORF">DGAL_LOCUS3341</name>
</gene>
<dbReference type="AlphaFoldDB" id="A0A8J2WC97"/>
<dbReference type="Proteomes" id="UP000789390">
    <property type="component" value="Unassembled WGS sequence"/>
</dbReference>
<dbReference type="EMBL" id="CAKKLH010000049">
    <property type="protein sequence ID" value="CAH0101044.1"/>
    <property type="molecule type" value="Genomic_DNA"/>
</dbReference>
<accession>A0A8J2WC97</accession>